<name>A0A3M7MHF1_9PLEO</name>
<evidence type="ECO:0000313" key="1">
    <source>
        <dbReference type="EMBL" id="RMZ73955.1"/>
    </source>
</evidence>
<dbReference type="Proteomes" id="UP000265663">
    <property type="component" value="Unassembled WGS sequence"/>
</dbReference>
<protein>
    <submittedName>
        <fullName evidence="1">Uncharacterized protein</fullName>
    </submittedName>
</protein>
<gene>
    <name evidence="1" type="ORF">GMOD_00004768</name>
</gene>
<reference evidence="1 2" key="1">
    <citation type="journal article" date="2014" name="PLoS ONE">
        <title>De novo Genome Assembly of the Fungal Plant Pathogen Pyrenophora semeniperda.</title>
        <authorList>
            <person name="Soliai M.M."/>
            <person name="Meyer S.E."/>
            <person name="Udall J.A."/>
            <person name="Elzinga D.E."/>
            <person name="Hermansen R.A."/>
            <person name="Bodily P.M."/>
            <person name="Hart A.A."/>
            <person name="Coleman C.E."/>
        </authorList>
    </citation>
    <scope>NUCLEOTIDE SEQUENCE [LARGE SCALE GENOMIC DNA]</scope>
    <source>
        <strain evidence="1 2">CCB06</strain>
        <tissue evidence="1">Mycelium</tissue>
    </source>
</reference>
<dbReference type="AlphaFoldDB" id="A0A3M7MHF1"/>
<keyword evidence="2" id="KW-1185">Reference proteome</keyword>
<sequence>MHTEEQIPLPGAMQFNDQDMSLAFSDPQPRDGGAPIPSAIFKLSSMMLSMAGDEAQPRDGG</sequence>
<dbReference type="EMBL" id="KE747843">
    <property type="protein sequence ID" value="RMZ73955.1"/>
    <property type="molecule type" value="Genomic_DNA"/>
</dbReference>
<proteinExistence type="predicted"/>
<evidence type="ECO:0000313" key="2">
    <source>
        <dbReference type="Proteomes" id="UP000265663"/>
    </source>
</evidence>
<dbReference type="OrthoDB" id="3657725at2759"/>
<organism evidence="1 2">
    <name type="scientific">Pyrenophora seminiperda CCB06</name>
    <dbReference type="NCBI Taxonomy" id="1302712"/>
    <lineage>
        <taxon>Eukaryota</taxon>
        <taxon>Fungi</taxon>
        <taxon>Dikarya</taxon>
        <taxon>Ascomycota</taxon>
        <taxon>Pezizomycotina</taxon>
        <taxon>Dothideomycetes</taxon>
        <taxon>Pleosporomycetidae</taxon>
        <taxon>Pleosporales</taxon>
        <taxon>Pleosporineae</taxon>
        <taxon>Pleosporaceae</taxon>
        <taxon>Pyrenophora</taxon>
    </lineage>
</organism>
<accession>A0A3M7MHF1</accession>